<gene>
    <name evidence="1" type="ORF">RFM27_18655</name>
</gene>
<dbReference type="EMBL" id="JAVIIZ010000011">
    <property type="protein sequence ID" value="MDX8474103.1"/>
    <property type="molecule type" value="Genomic_DNA"/>
</dbReference>
<proteinExistence type="predicted"/>
<sequence length="65" mass="7401">MAGAMDVRISKHNTLGRLSVFELDALREAFKRSIRENNVTEIQWAEHAELFVKSAIGKESRTIQT</sequence>
<dbReference type="RefSeq" id="WP_320264264.1">
    <property type="nucleotide sequence ID" value="NZ_JAVIIX010000010.1"/>
</dbReference>
<keyword evidence="2" id="KW-1185">Reference proteome</keyword>
<comment type="caution">
    <text evidence="1">The sequence shown here is derived from an EMBL/GenBank/DDBJ whole genome shotgun (WGS) entry which is preliminary data.</text>
</comment>
<name>A0ABU4XH57_9HYPH</name>
<protein>
    <submittedName>
        <fullName evidence="1">Uncharacterized protein</fullName>
    </submittedName>
</protein>
<organism evidence="1 2">
    <name type="scientific">Mesorhizobium dulcispinae</name>
    <dbReference type="NCBI Taxonomy" id="3072316"/>
    <lineage>
        <taxon>Bacteria</taxon>
        <taxon>Pseudomonadati</taxon>
        <taxon>Pseudomonadota</taxon>
        <taxon>Alphaproteobacteria</taxon>
        <taxon>Hyphomicrobiales</taxon>
        <taxon>Phyllobacteriaceae</taxon>
        <taxon>Mesorhizobium</taxon>
    </lineage>
</organism>
<evidence type="ECO:0000313" key="1">
    <source>
        <dbReference type="EMBL" id="MDX8474103.1"/>
    </source>
</evidence>
<dbReference type="Proteomes" id="UP001271780">
    <property type="component" value="Unassembled WGS sequence"/>
</dbReference>
<reference evidence="1 2" key="1">
    <citation type="submission" date="2023-08" db="EMBL/GenBank/DDBJ databases">
        <title>Implementing the SeqCode for naming new Mesorhizobium species isolated from Vachellia karroo root nodules.</title>
        <authorList>
            <person name="Van Lill M."/>
        </authorList>
    </citation>
    <scope>NUCLEOTIDE SEQUENCE [LARGE SCALE GENOMIC DNA]</scope>
    <source>
        <strain evidence="1 2">VK23A</strain>
    </source>
</reference>
<accession>A0ABU4XH57</accession>
<evidence type="ECO:0000313" key="2">
    <source>
        <dbReference type="Proteomes" id="UP001271780"/>
    </source>
</evidence>